<dbReference type="Proteomes" id="UP000663862">
    <property type="component" value="Unassembled WGS sequence"/>
</dbReference>
<dbReference type="Proteomes" id="UP000663838">
    <property type="component" value="Unassembled WGS sequence"/>
</dbReference>
<dbReference type="EMBL" id="CAJOBP010001527">
    <property type="protein sequence ID" value="CAF4291245.1"/>
    <property type="molecule type" value="Genomic_DNA"/>
</dbReference>
<gene>
    <name evidence="3" type="ORF">TOA249_LOCUS9475</name>
    <name evidence="1" type="ORF">TSG867_LOCUS1550</name>
    <name evidence="2" type="ORF">UJA718_LOCUS12027</name>
</gene>
<dbReference type="EMBL" id="CAJOBS010000471">
    <property type="protein sequence ID" value="CAF4584161.1"/>
    <property type="molecule type" value="Genomic_DNA"/>
</dbReference>
<protein>
    <submittedName>
        <fullName evidence="2">Uncharacterized protein</fullName>
    </submittedName>
</protein>
<proteinExistence type="predicted"/>
<dbReference type="Proteomes" id="UP000663873">
    <property type="component" value="Unassembled WGS sequence"/>
</dbReference>
<evidence type="ECO:0000313" key="3">
    <source>
        <dbReference type="EMBL" id="CAF4584161.1"/>
    </source>
</evidence>
<accession>A0A820H9A6</accession>
<comment type="caution">
    <text evidence="2">The sequence shown here is derived from an EMBL/GenBank/DDBJ whole genome shotgun (WGS) entry which is preliminary data.</text>
</comment>
<evidence type="ECO:0000313" key="2">
    <source>
        <dbReference type="EMBL" id="CAF4291245.1"/>
    </source>
</evidence>
<evidence type="ECO:0000313" key="1">
    <source>
        <dbReference type="EMBL" id="CAF4225490.1"/>
    </source>
</evidence>
<name>A0A820H9A6_9BILA</name>
<reference evidence="2" key="1">
    <citation type="submission" date="2021-02" db="EMBL/GenBank/DDBJ databases">
        <authorList>
            <person name="Nowell W R."/>
        </authorList>
    </citation>
    <scope>NUCLEOTIDE SEQUENCE</scope>
</reference>
<dbReference type="AlphaFoldDB" id="A0A820H9A6"/>
<sequence length="115" mass="13047">MNITYIATNSKVCDDNSNSNDDRNGESSTAIDIFRPSKPIFNRVSKKNKSFQCHQTNDAVQARHYRTPPKQLQAMFWPTCDTRNTATINNQTNQDDMVPLVTKKGNDYSATIIKC</sequence>
<organism evidence="2 4">
    <name type="scientific">Rotaria socialis</name>
    <dbReference type="NCBI Taxonomy" id="392032"/>
    <lineage>
        <taxon>Eukaryota</taxon>
        <taxon>Metazoa</taxon>
        <taxon>Spiralia</taxon>
        <taxon>Gnathifera</taxon>
        <taxon>Rotifera</taxon>
        <taxon>Eurotatoria</taxon>
        <taxon>Bdelloidea</taxon>
        <taxon>Philodinida</taxon>
        <taxon>Philodinidae</taxon>
        <taxon>Rotaria</taxon>
    </lineage>
</organism>
<keyword evidence="4" id="KW-1185">Reference proteome</keyword>
<evidence type="ECO:0000313" key="4">
    <source>
        <dbReference type="Proteomes" id="UP000663873"/>
    </source>
</evidence>
<dbReference type="EMBL" id="CAJOBQ010000035">
    <property type="protein sequence ID" value="CAF4225490.1"/>
    <property type="molecule type" value="Genomic_DNA"/>
</dbReference>